<dbReference type="InterPro" id="IPR031825">
    <property type="entry name" value="RXLR"/>
</dbReference>
<dbReference type="Proteomes" id="UP000460718">
    <property type="component" value="Unassembled WGS sequence"/>
</dbReference>
<dbReference type="Proteomes" id="UP000437068">
    <property type="component" value="Unassembled WGS sequence"/>
</dbReference>
<evidence type="ECO:0000313" key="11">
    <source>
        <dbReference type="EMBL" id="KAE9257517.1"/>
    </source>
</evidence>
<protein>
    <recommendedName>
        <fullName evidence="5">RxLR effector protein</fullName>
    </recommendedName>
</protein>
<dbReference type="GO" id="GO:0005576">
    <property type="term" value="C:extracellular region"/>
    <property type="evidence" value="ECO:0007669"/>
    <property type="project" value="UniProtKB-SubCell"/>
</dbReference>
<comment type="caution">
    <text evidence="7">The sequence shown here is derived from an EMBL/GenBank/DDBJ whole genome shotgun (WGS) entry which is preliminary data.</text>
</comment>
<evidence type="ECO:0000313" key="10">
    <source>
        <dbReference type="EMBL" id="KAE9237386.1"/>
    </source>
</evidence>
<accession>A0A6A3KT57</accession>
<sequence length="269" mass="30071">MRLPSTLLVVAALTLLASGSAHADTTKVSTLASPDLDVLAVSHNAGDEKRFLRGLKSVDEADEERLAGANMFNVDKLEKAMGDRLYAQTLMKRDLRLNDLYHTYAAWFNTLNNKIAAADKALFVKADLDNAVIDSSAAKTLFRQWKTGNFESNDVFKKLETLGLKTGDDAYDKLYKNYMSWLNVHYPDKATKALARQSDLFSEPMLYDAIKDVTYRESLFRAWKTQGYSKKRVGEILGNTAAGVGGGLNKKYNTWLQTHFPPKARTTRS</sequence>
<evidence type="ECO:0000256" key="2">
    <source>
        <dbReference type="ARBA" id="ARBA00010400"/>
    </source>
</evidence>
<organism evidence="7 19">
    <name type="scientific">Phytophthora fragariae</name>
    <dbReference type="NCBI Taxonomy" id="53985"/>
    <lineage>
        <taxon>Eukaryota</taxon>
        <taxon>Sar</taxon>
        <taxon>Stramenopiles</taxon>
        <taxon>Oomycota</taxon>
        <taxon>Peronosporomycetes</taxon>
        <taxon>Peronosporales</taxon>
        <taxon>Peronosporaceae</taxon>
        <taxon>Phytophthora</taxon>
    </lineage>
</organism>
<dbReference type="EMBL" id="QXFW01000494">
    <property type="protein sequence ID" value="KAE9010572.1"/>
    <property type="molecule type" value="Genomic_DNA"/>
</dbReference>
<evidence type="ECO:0000313" key="12">
    <source>
        <dbReference type="EMBL" id="KAE9329846.1"/>
    </source>
</evidence>
<keyword evidence="4 5" id="KW-0732">Signal</keyword>
<feature type="chain" id="PRO_5034168866" description="RxLR effector protein" evidence="5">
    <location>
        <begin position="24"/>
        <end position="269"/>
    </location>
</feature>
<evidence type="ECO:0000313" key="8">
    <source>
        <dbReference type="EMBL" id="KAE9140170.1"/>
    </source>
</evidence>
<evidence type="ECO:0000313" key="14">
    <source>
        <dbReference type="Proteomes" id="UP000433483"/>
    </source>
</evidence>
<dbReference type="EMBL" id="QXGA01000010">
    <property type="protein sequence ID" value="KAE9155572.1"/>
    <property type="molecule type" value="Genomic_DNA"/>
</dbReference>
<evidence type="ECO:0000256" key="5">
    <source>
        <dbReference type="RuleBase" id="RU367124"/>
    </source>
</evidence>
<dbReference type="Proteomes" id="UP000433483">
    <property type="component" value="Unassembled WGS sequence"/>
</dbReference>
<dbReference type="Proteomes" id="UP000440367">
    <property type="component" value="Unassembled WGS sequence"/>
</dbReference>
<gene>
    <name evidence="12" type="ORF">PF001_g672</name>
    <name evidence="11" type="ORF">PF002_g1001</name>
    <name evidence="10" type="ORF">PF005_g643</name>
    <name evidence="9" type="ORF">PF006_g459</name>
    <name evidence="8" type="ORF">PF007_g774</name>
    <name evidence="6" type="ORF">PF009_g914</name>
    <name evidence="7" type="ORF">PF011_g9759</name>
</gene>
<evidence type="ECO:0000313" key="13">
    <source>
        <dbReference type="Proteomes" id="UP000429523"/>
    </source>
</evidence>
<name>A0A6A3KT57_9STRA</name>
<reference evidence="7 19" key="1">
    <citation type="submission" date="2018-09" db="EMBL/GenBank/DDBJ databases">
        <title>Genomic investigation of the strawberry pathogen Phytophthora fragariae indicates pathogenicity is determined by transcriptional variation in three key races.</title>
        <authorList>
            <person name="Adams T.M."/>
            <person name="Armitage A.D."/>
            <person name="Sobczyk M.K."/>
            <person name="Bates H.J."/>
            <person name="Dunwell J.M."/>
            <person name="Nellist C.F."/>
            <person name="Harrison R.J."/>
        </authorList>
    </citation>
    <scope>NUCLEOTIDE SEQUENCE [LARGE SCALE GENOMIC DNA]</scope>
    <source>
        <strain evidence="12 15">A4</strain>
        <strain evidence="11 16">BC-1</strain>
        <strain evidence="10 14">NOV-27</strain>
        <strain evidence="9 17">NOV-5</strain>
        <strain evidence="8 18">NOV-71</strain>
        <strain evidence="6 13">NOV-9</strain>
        <strain evidence="7 19">SCRP245</strain>
    </source>
</reference>
<proteinExistence type="inferred from homology"/>
<evidence type="ECO:0000313" key="19">
    <source>
        <dbReference type="Proteomes" id="UP000460718"/>
    </source>
</evidence>
<dbReference type="OrthoDB" id="94805at2759"/>
<dbReference type="AlphaFoldDB" id="A0A6A3KT57"/>
<comment type="subcellular location">
    <subcellularLocation>
        <location evidence="1 5">Secreted</location>
    </subcellularLocation>
</comment>
<evidence type="ECO:0000256" key="3">
    <source>
        <dbReference type="ARBA" id="ARBA00022525"/>
    </source>
</evidence>
<evidence type="ECO:0000313" key="9">
    <source>
        <dbReference type="EMBL" id="KAE9155572.1"/>
    </source>
</evidence>
<dbReference type="EMBL" id="QXFZ01000016">
    <property type="protein sequence ID" value="KAE9140170.1"/>
    <property type="molecule type" value="Genomic_DNA"/>
</dbReference>
<evidence type="ECO:0000313" key="17">
    <source>
        <dbReference type="Proteomes" id="UP000440732"/>
    </source>
</evidence>
<keyword evidence="14" id="KW-1185">Reference proteome</keyword>
<keyword evidence="3 5" id="KW-0964">Secreted</keyword>
<comment type="similarity">
    <text evidence="2 5">Belongs to the RxLR effector family.</text>
</comment>
<comment type="function">
    <text evidence="5">Effector that suppresses plant defense responses during pathogen infection.</text>
</comment>
<evidence type="ECO:0000313" key="18">
    <source>
        <dbReference type="Proteomes" id="UP000441208"/>
    </source>
</evidence>
<dbReference type="Pfam" id="PF16810">
    <property type="entry name" value="RXLR"/>
    <property type="match status" value="1"/>
</dbReference>
<dbReference type="EMBL" id="QXGD01000022">
    <property type="protein sequence ID" value="KAE9257517.1"/>
    <property type="molecule type" value="Genomic_DNA"/>
</dbReference>
<evidence type="ECO:0000313" key="16">
    <source>
        <dbReference type="Proteomes" id="UP000440367"/>
    </source>
</evidence>
<feature type="signal peptide" evidence="5">
    <location>
        <begin position="1"/>
        <end position="23"/>
    </location>
</feature>
<dbReference type="Gene3D" id="1.10.10.2460">
    <property type="match status" value="1"/>
</dbReference>
<dbReference type="EMBL" id="QXGF01000019">
    <property type="protein sequence ID" value="KAE8949548.1"/>
    <property type="molecule type" value="Genomic_DNA"/>
</dbReference>
<dbReference type="Proteomes" id="UP000440732">
    <property type="component" value="Unassembled WGS sequence"/>
</dbReference>
<dbReference type="Proteomes" id="UP000429523">
    <property type="component" value="Unassembled WGS sequence"/>
</dbReference>
<dbReference type="EMBL" id="QXGE01000014">
    <property type="protein sequence ID" value="KAE9329846.1"/>
    <property type="molecule type" value="Genomic_DNA"/>
</dbReference>
<dbReference type="EMBL" id="QXGB01000014">
    <property type="protein sequence ID" value="KAE9237386.1"/>
    <property type="molecule type" value="Genomic_DNA"/>
</dbReference>
<evidence type="ECO:0000313" key="7">
    <source>
        <dbReference type="EMBL" id="KAE9010572.1"/>
    </source>
</evidence>
<evidence type="ECO:0000256" key="4">
    <source>
        <dbReference type="ARBA" id="ARBA00022729"/>
    </source>
</evidence>
<evidence type="ECO:0000256" key="1">
    <source>
        <dbReference type="ARBA" id="ARBA00004613"/>
    </source>
</evidence>
<evidence type="ECO:0000313" key="6">
    <source>
        <dbReference type="EMBL" id="KAE8949548.1"/>
    </source>
</evidence>
<dbReference type="Proteomes" id="UP000441208">
    <property type="component" value="Unassembled WGS sequence"/>
</dbReference>
<evidence type="ECO:0000313" key="15">
    <source>
        <dbReference type="Proteomes" id="UP000437068"/>
    </source>
</evidence>